<comment type="caution">
    <text evidence="2">The sequence shown here is derived from an EMBL/GenBank/DDBJ whole genome shotgun (WGS) entry which is preliminary data.</text>
</comment>
<gene>
    <name evidence="2" type="ORF">CW354_05515</name>
</gene>
<dbReference type="GO" id="GO:0016020">
    <property type="term" value="C:membrane"/>
    <property type="evidence" value="ECO:0007669"/>
    <property type="project" value="TreeGrafter"/>
</dbReference>
<evidence type="ECO:0000259" key="1">
    <source>
        <dbReference type="Pfam" id="PF12697"/>
    </source>
</evidence>
<dbReference type="Pfam" id="PF12697">
    <property type="entry name" value="Abhydrolase_6"/>
    <property type="match status" value="1"/>
</dbReference>
<accession>A0A2S7K5Q9</accession>
<dbReference type="GO" id="GO:0016787">
    <property type="term" value="F:hydrolase activity"/>
    <property type="evidence" value="ECO:0007669"/>
    <property type="project" value="UniProtKB-KW"/>
</dbReference>
<keyword evidence="2" id="KW-0378">Hydrolase</keyword>
<dbReference type="InterPro" id="IPR029058">
    <property type="entry name" value="AB_hydrolase_fold"/>
</dbReference>
<proteinExistence type="predicted"/>
<reference evidence="2 3" key="1">
    <citation type="submission" date="2017-12" db="EMBL/GenBank/DDBJ databases">
        <authorList>
            <person name="Hurst M.R.H."/>
        </authorList>
    </citation>
    <scope>NUCLEOTIDE SEQUENCE [LARGE SCALE GENOMIC DNA]</scope>
    <source>
        <strain evidence="2 3">SY-3-19</strain>
    </source>
</reference>
<evidence type="ECO:0000313" key="3">
    <source>
        <dbReference type="Proteomes" id="UP000239504"/>
    </source>
</evidence>
<dbReference type="AlphaFoldDB" id="A0A2S7K5Q9"/>
<dbReference type="InterPro" id="IPR000073">
    <property type="entry name" value="AB_hydrolase_1"/>
</dbReference>
<dbReference type="RefSeq" id="WP_104829056.1">
    <property type="nucleotide sequence ID" value="NZ_PJCH01000005.1"/>
</dbReference>
<dbReference type="SUPFAM" id="SSF53474">
    <property type="entry name" value="alpha/beta-Hydrolases"/>
    <property type="match status" value="1"/>
</dbReference>
<dbReference type="OrthoDB" id="9806902at2"/>
<dbReference type="Proteomes" id="UP000239504">
    <property type="component" value="Unassembled WGS sequence"/>
</dbReference>
<sequence length="291" mass="31889">MTSGTGPAPQRIRIELNDGALAGFRWPAPDRPPLLFLHATGFCACVYRRMLGGLKDRFDIYALDLRGHGLNTRPADPSRLRSWKPFVADARAFLDRERREGWTLAGHSMGAATSVLVAQGRTDVAALKLIEPVAMPGWMTFAAKTPFWPLMSNRIPLVRQAARRRNRWPDRESVLASYARKGLFKAWAPGVLEDYLEDGLVDDASGEGVRLSCDPRWESATFAAQANDVWAAARAAPAKMSVFAADHPSSTVSSAARARFRRLGAELVVRPGVSHLAPMEKPQDLAAFLGA</sequence>
<protein>
    <submittedName>
        <fullName evidence="2">Alpha/beta hydrolase</fullName>
    </submittedName>
</protein>
<keyword evidence="3" id="KW-1185">Reference proteome</keyword>
<dbReference type="PANTHER" id="PTHR43798:SF33">
    <property type="entry name" value="HYDROLASE, PUTATIVE (AFU_ORTHOLOGUE AFUA_2G14860)-RELATED"/>
    <property type="match status" value="1"/>
</dbReference>
<dbReference type="InterPro" id="IPR050266">
    <property type="entry name" value="AB_hydrolase_sf"/>
</dbReference>
<name>A0A2S7K5Q9_9PROT</name>
<dbReference type="EMBL" id="PJCH01000005">
    <property type="protein sequence ID" value="PQA87811.1"/>
    <property type="molecule type" value="Genomic_DNA"/>
</dbReference>
<dbReference type="Gene3D" id="3.40.50.1820">
    <property type="entry name" value="alpha/beta hydrolase"/>
    <property type="match status" value="1"/>
</dbReference>
<feature type="domain" description="AB hydrolase-1" evidence="1">
    <location>
        <begin position="34"/>
        <end position="287"/>
    </location>
</feature>
<organism evidence="2 3">
    <name type="scientific">Hyphococcus luteus</name>
    <dbReference type="NCBI Taxonomy" id="2058213"/>
    <lineage>
        <taxon>Bacteria</taxon>
        <taxon>Pseudomonadati</taxon>
        <taxon>Pseudomonadota</taxon>
        <taxon>Alphaproteobacteria</taxon>
        <taxon>Parvularculales</taxon>
        <taxon>Parvularculaceae</taxon>
        <taxon>Hyphococcus</taxon>
    </lineage>
</organism>
<evidence type="ECO:0000313" key="2">
    <source>
        <dbReference type="EMBL" id="PQA87811.1"/>
    </source>
</evidence>
<dbReference type="PANTHER" id="PTHR43798">
    <property type="entry name" value="MONOACYLGLYCEROL LIPASE"/>
    <property type="match status" value="1"/>
</dbReference>